<keyword evidence="8" id="KW-1185">Reference proteome</keyword>
<dbReference type="Pfam" id="PF14886">
    <property type="entry name" value="FAM183"/>
    <property type="match status" value="1"/>
</dbReference>
<comment type="subcellular location">
    <subcellularLocation>
        <location evidence="1">Cell projection</location>
        <location evidence="1">Cilium</location>
    </subcellularLocation>
    <subcellularLocation>
        <location evidence="2">Cytoplasm</location>
        <location evidence="2">Cytoskeleton</location>
    </subcellularLocation>
</comment>
<dbReference type="Proteomes" id="UP000276133">
    <property type="component" value="Unassembled WGS sequence"/>
</dbReference>
<proteinExistence type="inferred from homology"/>
<protein>
    <submittedName>
        <fullName evidence="7">Uncharacterized protein</fullName>
    </submittedName>
</protein>
<evidence type="ECO:0000256" key="3">
    <source>
        <dbReference type="ARBA" id="ARBA00022490"/>
    </source>
</evidence>
<keyword evidence="3" id="KW-0963">Cytoplasm</keyword>
<evidence type="ECO:0000256" key="4">
    <source>
        <dbReference type="ARBA" id="ARBA00023212"/>
    </source>
</evidence>
<organism evidence="7 8">
    <name type="scientific">Brachionus plicatilis</name>
    <name type="common">Marine rotifer</name>
    <name type="synonym">Brachionus muelleri</name>
    <dbReference type="NCBI Taxonomy" id="10195"/>
    <lineage>
        <taxon>Eukaryota</taxon>
        <taxon>Metazoa</taxon>
        <taxon>Spiralia</taxon>
        <taxon>Gnathifera</taxon>
        <taxon>Rotifera</taxon>
        <taxon>Eurotatoria</taxon>
        <taxon>Monogononta</taxon>
        <taxon>Pseudotrocha</taxon>
        <taxon>Ploima</taxon>
        <taxon>Brachionidae</taxon>
        <taxon>Brachionus</taxon>
    </lineage>
</organism>
<dbReference type="EMBL" id="REGN01002991">
    <property type="protein sequence ID" value="RNA25034.1"/>
    <property type="molecule type" value="Genomic_DNA"/>
</dbReference>
<dbReference type="OrthoDB" id="446290at2759"/>
<gene>
    <name evidence="7" type="ORF">BpHYR1_036849</name>
</gene>
<dbReference type="InterPro" id="IPR029214">
    <property type="entry name" value="CFAP144"/>
</dbReference>
<dbReference type="GO" id="GO:0005856">
    <property type="term" value="C:cytoskeleton"/>
    <property type="evidence" value="ECO:0007669"/>
    <property type="project" value="UniProtKB-SubCell"/>
</dbReference>
<reference evidence="7 8" key="1">
    <citation type="journal article" date="2018" name="Sci. Rep.">
        <title>Genomic signatures of local adaptation to the degree of environmental predictability in rotifers.</title>
        <authorList>
            <person name="Franch-Gras L."/>
            <person name="Hahn C."/>
            <person name="Garcia-Roger E.M."/>
            <person name="Carmona M.J."/>
            <person name="Serra M."/>
            <person name="Gomez A."/>
        </authorList>
    </citation>
    <scope>NUCLEOTIDE SEQUENCE [LARGE SCALE GENOMIC DNA]</scope>
    <source>
        <strain evidence="7">HYR1</strain>
    </source>
</reference>
<keyword evidence="4" id="KW-0206">Cytoskeleton</keyword>
<dbReference type="PANTHER" id="PTHR33865:SF3">
    <property type="entry name" value="PROTEIN FAM183B"/>
    <property type="match status" value="1"/>
</dbReference>
<comment type="caution">
    <text evidence="7">The sequence shown here is derived from an EMBL/GenBank/DDBJ whole genome shotgun (WGS) entry which is preliminary data.</text>
</comment>
<dbReference type="GO" id="GO:0097546">
    <property type="term" value="C:ciliary base"/>
    <property type="evidence" value="ECO:0007669"/>
    <property type="project" value="TreeGrafter"/>
</dbReference>
<evidence type="ECO:0000256" key="5">
    <source>
        <dbReference type="ARBA" id="ARBA00023273"/>
    </source>
</evidence>
<evidence type="ECO:0000256" key="6">
    <source>
        <dbReference type="ARBA" id="ARBA00034777"/>
    </source>
</evidence>
<evidence type="ECO:0000313" key="7">
    <source>
        <dbReference type="EMBL" id="RNA25034.1"/>
    </source>
</evidence>
<evidence type="ECO:0000313" key="8">
    <source>
        <dbReference type="Proteomes" id="UP000276133"/>
    </source>
</evidence>
<keyword evidence="5" id="KW-0966">Cell projection</keyword>
<dbReference type="PANTHER" id="PTHR33865">
    <property type="entry name" value="PROTEIN FAM183B"/>
    <property type="match status" value="1"/>
</dbReference>
<comment type="similarity">
    <text evidence="6">Belongs to the CFAP144 family.</text>
</comment>
<dbReference type="STRING" id="10195.A0A3M7RND4"/>
<evidence type="ECO:0000256" key="2">
    <source>
        <dbReference type="ARBA" id="ARBA00004245"/>
    </source>
</evidence>
<accession>A0A3M7RND4</accession>
<sequence>MATDAKKPIDKPAKNIVHEQAILVETIKKELREQRLYEKFSINPFTKREILAAKPNTYPDLVQDEADSNFVEMIKRANLEPTKKYQFPQTSSQEIGWLTTPLIDVDKNDKRFNFNRHRSEISAYAEEYYKMFPKKPANAAGAAATTATKKEA</sequence>
<dbReference type="AlphaFoldDB" id="A0A3M7RND4"/>
<evidence type="ECO:0000256" key="1">
    <source>
        <dbReference type="ARBA" id="ARBA00004138"/>
    </source>
</evidence>
<name>A0A3M7RND4_BRAPC</name>